<evidence type="ECO:0000313" key="2">
    <source>
        <dbReference type="EMBL" id="MBC8579999.1"/>
    </source>
</evidence>
<dbReference type="EMBL" id="JACRSY010000015">
    <property type="protein sequence ID" value="MBC8579999.1"/>
    <property type="molecule type" value="Genomic_DNA"/>
</dbReference>
<accession>A0A926IEJ9</accession>
<feature type="transmembrane region" description="Helical" evidence="1">
    <location>
        <begin position="80"/>
        <end position="103"/>
    </location>
</feature>
<keyword evidence="1" id="KW-0812">Transmembrane</keyword>
<sequence length="141" mass="16048">MLNKIKQPVIYLIWNLYMWGIILVESKIVNYAQSQIKRTGQMEWSYLGMLAQVGVWILVGLGISWLVSKKSISSTRDIRLEICTILIPNALLVLLTFPLGVLIPMQRLLIVSMGNLRYVGGLIVGVEIVKFIKYIKNRKEG</sequence>
<keyword evidence="1" id="KW-1133">Transmembrane helix</keyword>
<dbReference type="AlphaFoldDB" id="A0A926IEJ9"/>
<gene>
    <name evidence="2" type="ORF">H8718_10735</name>
</gene>
<keyword evidence="1" id="KW-0472">Membrane</keyword>
<organism evidence="2 3">
    <name type="scientific">Zhenhengia yiwuensis</name>
    <dbReference type="NCBI Taxonomy" id="2763666"/>
    <lineage>
        <taxon>Bacteria</taxon>
        <taxon>Bacillati</taxon>
        <taxon>Bacillota</taxon>
        <taxon>Clostridia</taxon>
        <taxon>Lachnospirales</taxon>
        <taxon>Lachnospiraceae</taxon>
        <taxon>Zhenhengia</taxon>
    </lineage>
</organism>
<feature type="transmembrane region" description="Helical" evidence="1">
    <location>
        <begin position="12"/>
        <end position="32"/>
    </location>
</feature>
<dbReference type="RefSeq" id="WP_249332895.1">
    <property type="nucleotide sequence ID" value="NZ_JACRSY010000015.1"/>
</dbReference>
<comment type="caution">
    <text evidence="2">The sequence shown here is derived from an EMBL/GenBank/DDBJ whole genome shotgun (WGS) entry which is preliminary data.</text>
</comment>
<reference evidence="2" key="1">
    <citation type="submission" date="2020-08" db="EMBL/GenBank/DDBJ databases">
        <title>Genome public.</title>
        <authorList>
            <person name="Liu C."/>
            <person name="Sun Q."/>
        </authorList>
    </citation>
    <scope>NUCLEOTIDE SEQUENCE</scope>
    <source>
        <strain evidence="2">NSJ-12</strain>
    </source>
</reference>
<proteinExistence type="predicted"/>
<dbReference type="Proteomes" id="UP000655830">
    <property type="component" value="Unassembled WGS sequence"/>
</dbReference>
<name>A0A926IEJ9_9FIRM</name>
<evidence type="ECO:0000256" key="1">
    <source>
        <dbReference type="SAM" id="Phobius"/>
    </source>
</evidence>
<evidence type="ECO:0000313" key="3">
    <source>
        <dbReference type="Proteomes" id="UP000655830"/>
    </source>
</evidence>
<keyword evidence="3" id="KW-1185">Reference proteome</keyword>
<protein>
    <submittedName>
        <fullName evidence="2">Uncharacterized protein</fullName>
    </submittedName>
</protein>
<feature type="transmembrane region" description="Helical" evidence="1">
    <location>
        <begin position="44"/>
        <end position="68"/>
    </location>
</feature>